<dbReference type="RefSeq" id="WP_068446012.1">
    <property type="nucleotide sequence ID" value="NZ_CP013862.1"/>
</dbReference>
<dbReference type="PANTHER" id="PTHR11106">
    <property type="entry name" value="GANGLIOSIDE INDUCED DIFFERENTIATION ASSOCIATED PROTEIN 2-RELATED"/>
    <property type="match status" value="1"/>
</dbReference>
<name>A0A0U4FNK9_9BACI</name>
<dbReference type="Gene3D" id="3.40.220.10">
    <property type="entry name" value="Leucine Aminopeptidase, subunit E, domain 1"/>
    <property type="match status" value="1"/>
</dbReference>
<dbReference type="InterPro" id="IPR043472">
    <property type="entry name" value="Macro_dom-like"/>
</dbReference>
<dbReference type="SMART" id="SM00506">
    <property type="entry name" value="A1pp"/>
    <property type="match status" value="1"/>
</dbReference>
<reference evidence="2 3" key="1">
    <citation type="submission" date="2016-01" db="EMBL/GenBank/DDBJ databases">
        <title>Complete genome sequence of strain Lentibacillus amyloliquefaciens LAM0015T isolated from saline sediment.</title>
        <authorList>
            <person name="Wang J.-L."/>
            <person name="He M.-X."/>
        </authorList>
    </citation>
    <scope>NUCLEOTIDE SEQUENCE [LARGE SCALE GENOMIC DNA]</scope>
    <source>
        <strain evidence="2 3">LAM0015</strain>
    </source>
</reference>
<dbReference type="PROSITE" id="PS51154">
    <property type="entry name" value="MACRO"/>
    <property type="match status" value="1"/>
</dbReference>
<evidence type="ECO:0000313" key="2">
    <source>
        <dbReference type="EMBL" id="ALX49332.1"/>
    </source>
</evidence>
<protein>
    <recommendedName>
        <fullName evidence="1">Macro domain-containing protein</fullName>
    </recommendedName>
</protein>
<dbReference type="Pfam" id="PF01661">
    <property type="entry name" value="Macro"/>
    <property type="match status" value="1"/>
</dbReference>
<dbReference type="EMBL" id="CP013862">
    <property type="protein sequence ID" value="ALX49332.1"/>
    <property type="molecule type" value="Genomic_DNA"/>
</dbReference>
<evidence type="ECO:0000259" key="1">
    <source>
        <dbReference type="PROSITE" id="PS51154"/>
    </source>
</evidence>
<evidence type="ECO:0000313" key="3">
    <source>
        <dbReference type="Proteomes" id="UP000050331"/>
    </source>
</evidence>
<dbReference type="PANTHER" id="PTHR11106:SF27">
    <property type="entry name" value="MACRO DOMAIN-CONTAINING PROTEIN"/>
    <property type="match status" value="1"/>
</dbReference>
<dbReference type="OrthoDB" id="6194521at2"/>
<dbReference type="CDD" id="cd02908">
    <property type="entry name" value="Macro_OAADPr_deacetylase"/>
    <property type="match status" value="1"/>
</dbReference>
<dbReference type="NCBIfam" id="NF003163">
    <property type="entry name" value="PRK04143.1"/>
    <property type="match status" value="1"/>
</dbReference>
<feature type="domain" description="Macro" evidence="1">
    <location>
        <begin position="73"/>
        <end position="264"/>
    </location>
</feature>
<accession>A0A0U4FNK9</accession>
<proteinExistence type="predicted"/>
<sequence>MDQQARLDYLIDYLLNETPNADEQIMQDKTDTAEGKIALFRGLCNIRQPEAVSEQFLEVQDAFLTQWNNERHITSLQDLEAVQPQLYLWQGDITSLAVDAIVNAANSELLGCTQANHDCIDNIIHTRAGVQLRLDCDELIKAQGRKEPMGKAKITKAYNLPSNFCLHTVGPFIDERGVSTLKEHLLASSYYSSLALADKYQLGTIAFCCISTGEFNFPNERAAEIAVQTMKDYIKNTGSNLQVIFNVFKDEDLQIYESLLARKE</sequence>
<dbReference type="InterPro" id="IPR002589">
    <property type="entry name" value="Macro_dom"/>
</dbReference>
<keyword evidence="3" id="KW-1185">Reference proteome</keyword>
<dbReference type="Proteomes" id="UP000050331">
    <property type="component" value="Chromosome"/>
</dbReference>
<dbReference type="AlphaFoldDB" id="A0A0U4FNK9"/>
<dbReference type="KEGG" id="lao:AOX59_12460"/>
<dbReference type="STRING" id="1472767.AOX59_12460"/>
<organism evidence="2 3">
    <name type="scientific">Lentibacillus amyloliquefaciens</name>
    <dbReference type="NCBI Taxonomy" id="1472767"/>
    <lineage>
        <taxon>Bacteria</taxon>
        <taxon>Bacillati</taxon>
        <taxon>Bacillota</taxon>
        <taxon>Bacilli</taxon>
        <taxon>Bacillales</taxon>
        <taxon>Bacillaceae</taxon>
        <taxon>Lentibacillus</taxon>
    </lineage>
</organism>
<dbReference type="SUPFAM" id="SSF52949">
    <property type="entry name" value="Macro domain-like"/>
    <property type="match status" value="1"/>
</dbReference>
<gene>
    <name evidence="2" type="ORF">AOX59_12460</name>
</gene>